<feature type="region of interest" description="Disordered" evidence="1">
    <location>
        <begin position="33"/>
        <end position="52"/>
    </location>
</feature>
<dbReference type="PANTHER" id="PTHR31371">
    <property type="entry name" value="BNAC09G50660D PROTEIN"/>
    <property type="match status" value="1"/>
</dbReference>
<feature type="domain" description="DUF3475" evidence="3">
    <location>
        <begin position="62"/>
        <end position="118"/>
    </location>
</feature>
<evidence type="ECO:0000313" key="4">
    <source>
        <dbReference type="EMBL" id="JAT43743.1"/>
    </source>
</evidence>
<dbReference type="InterPro" id="IPR021864">
    <property type="entry name" value="DUF3475"/>
</dbReference>
<evidence type="ECO:0000259" key="2">
    <source>
        <dbReference type="Pfam" id="PF05003"/>
    </source>
</evidence>
<name>A0A1D1XMY4_9ARAE</name>
<feature type="domain" description="DUF668" evidence="2">
    <location>
        <begin position="403"/>
        <end position="492"/>
    </location>
</feature>
<protein>
    <submittedName>
        <fullName evidence="4">Putative oxaloacetate decarboxylase gamma chain</fullName>
    </submittedName>
</protein>
<dbReference type="PANTHER" id="PTHR31371:SF2">
    <property type="entry name" value="PLANT_PROTEIN (DUF668)"/>
    <property type="match status" value="1"/>
</dbReference>
<sequence>MVAEPWIYRVGTQLGSNLKHALSLDHHHSISTTAVAKMKESSKPPPDPYPAAAAKKANTVGILSFEVASAMSKAVHLHKSLSGSEVSRLRNEVLRSHAIRHLVSADEARLLELVVAEKLDDLNRVAAVVSRLGRRCTEQALVGFQHVYADLLNGRVDVGKLGFLVKDMGGTIKKMERYVSSTASLYGELEVLNELEQGAKKLYLTQHQPEDARRAYEQKLQCQRHEVKHLRDASLWNQTYDKVVGLMARAVCTIYARVRQVFGEFLLPVETPTDVRRQLSSQILPGRHRTSCAGLVQPNVSQRGPAPAVPIPRGRRVAALPGESLGFHCGSSPGRLFLECLNLSSPAPWKDEVERLEFGSESCSSKVGMSIPFSAGQIPFKRGRRPQFGPKGVSTTMRAPPSTVGGSALALHYANVIIIIEKLLRYPHLVGEEARDDLYQMLPTSLRVSLRRTLKSYVKDLAIYDAPVAHDWKGRLDKILAWLSPMAHDMIKWQTERNFEQQQIVSRANVLLLQTLYYADRERTEVAVCELLVGLNYICRYEHQQNALLDCTSSLDFDECTDWHLEH</sequence>
<dbReference type="AlphaFoldDB" id="A0A1D1XMY4"/>
<organism evidence="4">
    <name type="scientific">Anthurium amnicola</name>
    <dbReference type="NCBI Taxonomy" id="1678845"/>
    <lineage>
        <taxon>Eukaryota</taxon>
        <taxon>Viridiplantae</taxon>
        <taxon>Streptophyta</taxon>
        <taxon>Embryophyta</taxon>
        <taxon>Tracheophyta</taxon>
        <taxon>Spermatophyta</taxon>
        <taxon>Magnoliopsida</taxon>
        <taxon>Liliopsida</taxon>
        <taxon>Araceae</taxon>
        <taxon>Pothoideae</taxon>
        <taxon>Potheae</taxon>
        <taxon>Anthurium</taxon>
    </lineage>
</organism>
<dbReference type="Pfam" id="PF11961">
    <property type="entry name" value="DUF3475"/>
    <property type="match status" value="1"/>
</dbReference>
<evidence type="ECO:0000256" key="1">
    <source>
        <dbReference type="SAM" id="MobiDB-lite"/>
    </source>
</evidence>
<accession>A0A1D1XMY4</accession>
<gene>
    <name evidence="4" type="primary">oadG_0</name>
    <name evidence="4" type="ORF">g.72022</name>
</gene>
<dbReference type="InterPro" id="IPR007700">
    <property type="entry name" value="DUF668"/>
</dbReference>
<proteinExistence type="predicted"/>
<reference evidence="4" key="1">
    <citation type="submission" date="2015-07" db="EMBL/GenBank/DDBJ databases">
        <title>Transcriptome Assembly of Anthurium amnicola.</title>
        <authorList>
            <person name="Suzuki J."/>
        </authorList>
    </citation>
    <scope>NUCLEOTIDE SEQUENCE</scope>
</reference>
<dbReference type="GO" id="GO:0045927">
    <property type="term" value="P:positive regulation of growth"/>
    <property type="evidence" value="ECO:0007669"/>
    <property type="project" value="InterPro"/>
</dbReference>
<dbReference type="EMBL" id="GDJX01024193">
    <property type="protein sequence ID" value="JAT43743.1"/>
    <property type="molecule type" value="Transcribed_RNA"/>
</dbReference>
<dbReference type="Pfam" id="PF05003">
    <property type="entry name" value="DUF668"/>
    <property type="match status" value="1"/>
</dbReference>
<evidence type="ECO:0000259" key="3">
    <source>
        <dbReference type="Pfam" id="PF11961"/>
    </source>
</evidence>